<gene>
    <name evidence="3" type="ORF">NP233_g10770</name>
</gene>
<organism evidence="3 4">
    <name type="scientific">Leucocoprinus birnbaumii</name>
    <dbReference type="NCBI Taxonomy" id="56174"/>
    <lineage>
        <taxon>Eukaryota</taxon>
        <taxon>Fungi</taxon>
        <taxon>Dikarya</taxon>
        <taxon>Basidiomycota</taxon>
        <taxon>Agaricomycotina</taxon>
        <taxon>Agaricomycetes</taxon>
        <taxon>Agaricomycetidae</taxon>
        <taxon>Agaricales</taxon>
        <taxon>Agaricineae</taxon>
        <taxon>Agaricaceae</taxon>
        <taxon>Leucocoprinus</taxon>
    </lineage>
</organism>
<feature type="compositionally biased region" description="Pro residues" evidence="1">
    <location>
        <begin position="336"/>
        <end position="352"/>
    </location>
</feature>
<evidence type="ECO:0000313" key="4">
    <source>
        <dbReference type="Proteomes" id="UP001213000"/>
    </source>
</evidence>
<evidence type="ECO:0000256" key="1">
    <source>
        <dbReference type="SAM" id="MobiDB-lite"/>
    </source>
</evidence>
<sequence length="460" mass="51686">MQREPIIDSQQSQDMWDHLHMNYFQQRSGINVHYLYQQLYSQKWDGNLPISDYISFYLNICRQFIEAGHRADNVTIINALLLSLPHTSTWEVVKQNLLYKGVDLTIEKVSTKLVSVHDCIMLEDKANGVSKKMKTLVLVSTQSNSTSKKPGKGGSKQGGRKKNLSIEEKKERAKKYTKPDDVCKKCGRKGHWEIVCCGEFTRNSETAHLTVDDLASTESQEAGRVYMMMTHRYDDHSKILLDSAASCHMFSNRDLFLSYEKVKNNHISTGGSYRITVEALCDVNFNENDTPSKLASIDLPRATTEEVDKFVDDAIDNETSSEDEPESAEALEQRPVTPPNTVSPPSKPPPAPRKTTQWSTLPKCDLSSCTQKPVQRYGQQDSAHVAFLTIGGGPSNYKGMMNSPDREGWKAAVDTKYCQLEKQGVSEWVENLPEGKKVVGSCTVYCDKLGGHSNHVKFKS</sequence>
<accession>A0AAD5VK43</accession>
<name>A0AAD5VK43_9AGAR</name>
<feature type="region of interest" description="Disordered" evidence="1">
    <location>
        <begin position="140"/>
        <end position="172"/>
    </location>
</feature>
<protein>
    <recommendedName>
        <fullName evidence="2">Retrovirus-related Pol polyprotein from transposon TNT 1-94-like beta-barrel domain-containing protein</fullName>
    </recommendedName>
</protein>
<feature type="compositionally biased region" description="Acidic residues" evidence="1">
    <location>
        <begin position="317"/>
        <end position="329"/>
    </location>
</feature>
<dbReference type="Pfam" id="PF14223">
    <property type="entry name" value="Retrotran_gag_2"/>
    <property type="match status" value="1"/>
</dbReference>
<dbReference type="AlphaFoldDB" id="A0AAD5VK43"/>
<dbReference type="Proteomes" id="UP001213000">
    <property type="component" value="Unassembled WGS sequence"/>
</dbReference>
<dbReference type="Pfam" id="PF22936">
    <property type="entry name" value="Pol_BBD"/>
    <property type="match status" value="1"/>
</dbReference>
<dbReference type="EMBL" id="JANIEX010001152">
    <property type="protein sequence ID" value="KAJ3560539.1"/>
    <property type="molecule type" value="Genomic_DNA"/>
</dbReference>
<dbReference type="InterPro" id="IPR054722">
    <property type="entry name" value="PolX-like_BBD"/>
</dbReference>
<proteinExistence type="predicted"/>
<feature type="region of interest" description="Disordered" evidence="1">
    <location>
        <begin position="317"/>
        <end position="359"/>
    </location>
</feature>
<feature type="domain" description="Retrovirus-related Pol polyprotein from transposon TNT 1-94-like beta-barrel" evidence="2">
    <location>
        <begin position="240"/>
        <end position="288"/>
    </location>
</feature>
<keyword evidence="4" id="KW-1185">Reference proteome</keyword>
<evidence type="ECO:0000313" key="3">
    <source>
        <dbReference type="EMBL" id="KAJ3560539.1"/>
    </source>
</evidence>
<evidence type="ECO:0000259" key="2">
    <source>
        <dbReference type="Pfam" id="PF22936"/>
    </source>
</evidence>
<reference evidence="3" key="1">
    <citation type="submission" date="2022-07" db="EMBL/GenBank/DDBJ databases">
        <title>Genome Sequence of Leucocoprinus birnbaumii.</title>
        <authorList>
            <person name="Buettner E."/>
        </authorList>
    </citation>
    <scope>NUCLEOTIDE SEQUENCE</scope>
    <source>
        <strain evidence="3">VT141</strain>
    </source>
</reference>
<comment type="caution">
    <text evidence="3">The sequence shown here is derived from an EMBL/GenBank/DDBJ whole genome shotgun (WGS) entry which is preliminary data.</text>
</comment>